<accession>A0A0H5RHF3</accession>
<dbReference type="EMBL" id="HACM01012520">
    <property type="protein sequence ID" value="CRZ12962.1"/>
    <property type="molecule type" value="Transcribed_RNA"/>
</dbReference>
<evidence type="ECO:0000313" key="2">
    <source>
        <dbReference type="EMBL" id="CRZ12962.1"/>
    </source>
</evidence>
<feature type="non-terminal residue" evidence="2">
    <location>
        <position position="122"/>
    </location>
</feature>
<sequence>TQRKSGFNRRQKKKKNIRPTSPMPSAATRSKSEETLAGRKDVLDALMPSNDEIMHDADLVGVEGTDATGQANIADLPAGYREILERNRNGGTGDSWVSDDEVVPARRAVSRGLEFHQEEVVA</sequence>
<dbReference type="AlphaFoldDB" id="A0A0H5RHF3"/>
<protein>
    <submittedName>
        <fullName evidence="2">Uncharacterized protein</fullName>
    </submittedName>
</protein>
<feature type="non-terminal residue" evidence="2">
    <location>
        <position position="1"/>
    </location>
</feature>
<reference evidence="2" key="1">
    <citation type="submission" date="2015-04" db="EMBL/GenBank/DDBJ databases">
        <title>The genome sequence of the plant pathogenic Rhizarian Plasmodiophora brassicae reveals insights in its biotrophic life cycle and the origin of chitin synthesis.</title>
        <authorList>
            <person name="Schwelm A."/>
            <person name="Fogelqvist J."/>
            <person name="Knaust A."/>
            <person name="Julke S."/>
            <person name="Lilja T."/>
            <person name="Dhandapani V."/>
            <person name="Bonilla-Rosso G."/>
            <person name="Karlsson M."/>
            <person name="Shevchenko A."/>
            <person name="Choi S.R."/>
            <person name="Kim H.G."/>
            <person name="Park J.Y."/>
            <person name="Lim Y.P."/>
            <person name="Ludwig-Muller J."/>
            <person name="Dixelius C."/>
        </authorList>
    </citation>
    <scope>NUCLEOTIDE SEQUENCE</scope>
    <source>
        <tissue evidence="2">Potato root galls</tissue>
    </source>
</reference>
<organism evidence="2">
    <name type="scientific">Spongospora subterranea</name>
    <dbReference type="NCBI Taxonomy" id="70186"/>
    <lineage>
        <taxon>Eukaryota</taxon>
        <taxon>Sar</taxon>
        <taxon>Rhizaria</taxon>
        <taxon>Endomyxa</taxon>
        <taxon>Phytomyxea</taxon>
        <taxon>Plasmodiophorida</taxon>
        <taxon>Plasmodiophoridae</taxon>
        <taxon>Spongospora</taxon>
    </lineage>
</organism>
<evidence type="ECO:0000256" key="1">
    <source>
        <dbReference type="SAM" id="MobiDB-lite"/>
    </source>
</evidence>
<feature type="region of interest" description="Disordered" evidence="1">
    <location>
        <begin position="1"/>
        <end position="37"/>
    </location>
</feature>
<name>A0A0H5RHF3_9EUKA</name>
<proteinExistence type="predicted"/>
<feature type="compositionally biased region" description="Basic residues" evidence="1">
    <location>
        <begin position="1"/>
        <end position="17"/>
    </location>
</feature>